<dbReference type="Pfam" id="PF01498">
    <property type="entry name" value="HTH_Tnp_Tc3_2"/>
    <property type="match status" value="1"/>
</dbReference>
<evidence type="ECO:0000313" key="2">
    <source>
        <dbReference type="EMBL" id="CAB4007817.1"/>
    </source>
</evidence>
<dbReference type="EMBL" id="CACRXK020005922">
    <property type="protein sequence ID" value="CAB4007817.1"/>
    <property type="molecule type" value="Genomic_DNA"/>
</dbReference>
<reference evidence="2" key="1">
    <citation type="submission" date="2020-04" db="EMBL/GenBank/DDBJ databases">
        <authorList>
            <person name="Alioto T."/>
            <person name="Alioto T."/>
            <person name="Gomez Garrido J."/>
        </authorList>
    </citation>
    <scope>NUCLEOTIDE SEQUENCE</scope>
    <source>
        <strain evidence="2">A484AB</strain>
    </source>
</reference>
<dbReference type="Proteomes" id="UP001152795">
    <property type="component" value="Unassembled WGS sequence"/>
</dbReference>
<protein>
    <submittedName>
        <fullName evidence="2">Transposable element Tcb1 transposase</fullName>
    </submittedName>
</protein>
<dbReference type="GO" id="GO:0015074">
    <property type="term" value="P:DNA integration"/>
    <property type="evidence" value="ECO:0007669"/>
    <property type="project" value="InterPro"/>
</dbReference>
<dbReference type="AlphaFoldDB" id="A0A7D9IKN5"/>
<evidence type="ECO:0000259" key="1">
    <source>
        <dbReference type="Pfam" id="PF01498"/>
    </source>
</evidence>
<gene>
    <name evidence="2" type="ORF">PACLA_8A019047</name>
</gene>
<evidence type="ECO:0000313" key="3">
    <source>
        <dbReference type="Proteomes" id="UP001152795"/>
    </source>
</evidence>
<name>A0A7D9IKN5_PARCT</name>
<dbReference type="GO" id="GO:0006313">
    <property type="term" value="P:DNA transposition"/>
    <property type="evidence" value="ECO:0007669"/>
    <property type="project" value="InterPro"/>
</dbReference>
<dbReference type="GO" id="GO:0003677">
    <property type="term" value="F:DNA binding"/>
    <property type="evidence" value="ECO:0007669"/>
    <property type="project" value="InterPro"/>
</dbReference>
<accession>A0A7D9IKN5</accession>
<feature type="domain" description="Transposase Tc1-like" evidence="1">
    <location>
        <begin position="84"/>
        <end position="144"/>
    </location>
</feature>
<organism evidence="2 3">
    <name type="scientific">Paramuricea clavata</name>
    <name type="common">Red gorgonian</name>
    <name type="synonym">Violescent sea-whip</name>
    <dbReference type="NCBI Taxonomy" id="317549"/>
    <lineage>
        <taxon>Eukaryota</taxon>
        <taxon>Metazoa</taxon>
        <taxon>Cnidaria</taxon>
        <taxon>Anthozoa</taxon>
        <taxon>Octocorallia</taxon>
        <taxon>Malacalcyonacea</taxon>
        <taxon>Plexauridae</taxon>
        <taxon>Paramuricea</taxon>
    </lineage>
</organism>
<comment type="caution">
    <text evidence="2">The sequence shown here is derived from an EMBL/GenBank/DDBJ whole genome shotgun (WGS) entry which is preliminary data.</text>
</comment>
<dbReference type="InterPro" id="IPR009057">
    <property type="entry name" value="Homeodomain-like_sf"/>
</dbReference>
<proteinExistence type="predicted"/>
<dbReference type="InterPro" id="IPR002492">
    <property type="entry name" value="Transposase_Tc1-like"/>
</dbReference>
<keyword evidence="3" id="KW-1185">Reference proteome</keyword>
<sequence length="161" mass="18693">MVFKGLIRAETRAYVKYLAENEKISTREIIEKTGISRASVYRIKAAKKSLTNTTNKGNHAGGRPRKLDSRDERKLIRTLKLLRKEEGQFSSKRLMERAGIQESQVSNRTVRRCLKRHGYQFLQARKKGLMSLSDLKKRVAFAKKVRNHIQKQCGLNWSDFI</sequence>
<dbReference type="SUPFAM" id="SSF46689">
    <property type="entry name" value="Homeodomain-like"/>
    <property type="match status" value="1"/>
</dbReference>